<dbReference type="PANTHER" id="PTHR13914:SF0">
    <property type="entry name" value="PROLINE DEHYDROGENASE 1, MITOCHONDRIAL"/>
    <property type="match status" value="1"/>
</dbReference>
<gene>
    <name evidence="11" type="ORF">ACFPPD_14670</name>
</gene>
<comment type="catalytic activity">
    <reaction evidence="9">
        <text>L-proline + a quinone = (S)-1-pyrroline-5-carboxylate + a quinol + H(+)</text>
        <dbReference type="Rhea" id="RHEA:23784"/>
        <dbReference type="ChEBI" id="CHEBI:15378"/>
        <dbReference type="ChEBI" id="CHEBI:17388"/>
        <dbReference type="ChEBI" id="CHEBI:24646"/>
        <dbReference type="ChEBI" id="CHEBI:60039"/>
        <dbReference type="ChEBI" id="CHEBI:132124"/>
        <dbReference type="EC" id="1.5.5.2"/>
    </reaction>
</comment>
<proteinExistence type="predicted"/>
<dbReference type="EC" id="1.5.5.2" evidence="3"/>
<evidence type="ECO:0000256" key="3">
    <source>
        <dbReference type="ARBA" id="ARBA00012695"/>
    </source>
</evidence>
<keyword evidence="4" id="KW-0285">Flavoprotein</keyword>
<evidence type="ECO:0000313" key="11">
    <source>
        <dbReference type="EMBL" id="MFC5469975.1"/>
    </source>
</evidence>
<evidence type="ECO:0000256" key="7">
    <source>
        <dbReference type="ARBA" id="ARBA00023002"/>
    </source>
</evidence>
<evidence type="ECO:0000256" key="9">
    <source>
        <dbReference type="ARBA" id="ARBA00048779"/>
    </source>
</evidence>
<keyword evidence="6" id="KW-0274">FAD</keyword>
<dbReference type="SUPFAM" id="SSF51730">
    <property type="entry name" value="FAD-linked oxidoreductase"/>
    <property type="match status" value="1"/>
</dbReference>
<evidence type="ECO:0000256" key="8">
    <source>
        <dbReference type="ARBA" id="ARBA00023062"/>
    </source>
</evidence>
<evidence type="ECO:0000256" key="6">
    <source>
        <dbReference type="ARBA" id="ARBA00022827"/>
    </source>
</evidence>
<dbReference type="Gene3D" id="3.20.20.220">
    <property type="match status" value="1"/>
</dbReference>
<evidence type="ECO:0000256" key="4">
    <source>
        <dbReference type="ARBA" id="ARBA00022630"/>
    </source>
</evidence>
<keyword evidence="12" id="KW-1185">Reference proteome</keyword>
<evidence type="ECO:0000313" key="12">
    <source>
        <dbReference type="Proteomes" id="UP001596105"/>
    </source>
</evidence>
<dbReference type="EMBL" id="JBHSMH010000044">
    <property type="protein sequence ID" value="MFC5469975.1"/>
    <property type="molecule type" value="Genomic_DNA"/>
</dbReference>
<dbReference type="InterPro" id="IPR008219">
    <property type="entry name" value="PRODH_bac_arc"/>
</dbReference>
<keyword evidence="8" id="KW-0642">Proline metabolism</keyword>
<comment type="pathway">
    <text evidence="2">Amino-acid degradation; L-proline degradation into L-glutamate; L-glutamate from L-proline: step 1/2.</text>
</comment>
<accession>A0ABW0LXH7</accession>
<name>A0ABW0LXH7_9BACL</name>
<feature type="domain" description="Proline dehydrogenase" evidence="10">
    <location>
        <begin position="42"/>
        <end position="297"/>
    </location>
</feature>
<dbReference type="PANTHER" id="PTHR13914">
    <property type="entry name" value="PROLINE OXIDASE"/>
    <property type="match status" value="1"/>
</dbReference>
<dbReference type="InterPro" id="IPR029041">
    <property type="entry name" value="FAD-linked_oxidoreductase-like"/>
</dbReference>
<evidence type="ECO:0000256" key="5">
    <source>
        <dbReference type="ARBA" id="ARBA00022741"/>
    </source>
</evidence>
<keyword evidence="5" id="KW-0547">Nucleotide-binding</keyword>
<evidence type="ECO:0000256" key="1">
    <source>
        <dbReference type="ARBA" id="ARBA00001974"/>
    </source>
</evidence>
<protein>
    <recommendedName>
        <fullName evidence="3">proline dehydrogenase</fullName>
        <ecNumber evidence="3">1.5.5.2</ecNumber>
    </recommendedName>
</protein>
<dbReference type="Pfam" id="PF01619">
    <property type="entry name" value="Pro_dh"/>
    <property type="match status" value="1"/>
</dbReference>
<evidence type="ECO:0000256" key="2">
    <source>
        <dbReference type="ARBA" id="ARBA00004739"/>
    </source>
</evidence>
<reference evidence="12" key="1">
    <citation type="journal article" date="2019" name="Int. J. Syst. Evol. Microbiol.">
        <title>The Global Catalogue of Microorganisms (GCM) 10K type strain sequencing project: providing services to taxonomists for standard genome sequencing and annotation.</title>
        <authorList>
            <consortium name="The Broad Institute Genomics Platform"/>
            <consortium name="The Broad Institute Genome Sequencing Center for Infectious Disease"/>
            <person name="Wu L."/>
            <person name="Ma J."/>
        </authorList>
    </citation>
    <scope>NUCLEOTIDE SEQUENCE [LARGE SCALE GENOMIC DNA]</scope>
    <source>
        <strain evidence="12">CCUG 57113</strain>
    </source>
</reference>
<dbReference type="Proteomes" id="UP001596105">
    <property type="component" value="Unassembled WGS sequence"/>
</dbReference>
<organism evidence="11 12">
    <name type="scientific">Cohnella suwonensis</name>
    <dbReference type="NCBI Taxonomy" id="696072"/>
    <lineage>
        <taxon>Bacteria</taxon>
        <taxon>Bacillati</taxon>
        <taxon>Bacillota</taxon>
        <taxon>Bacilli</taxon>
        <taxon>Bacillales</taxon>
        <taxon>Paenibacillaceae</taxon>
        <taxon>Cohnella</taxon>
    </lineage>
</organism>
<dbReference type="InterPro" id="IPR002872">
    <property type="entry name" value="Proline_DH_dom"/>
</dbReference>
<dbReference type="InterPro" id="IPR015659">
    <property type="entry name" value="Proline_oxidase"/>
</dbReference>
<evidence type="ECO:0000259" key="10">
    <source>
        <dbReference type="Pfam" id="PF01619"/>
    </source>
</evidence>
<dbReference type="RefSeq" id="WP_209749439.1">
    <property type="nucleotide sequence ID" value="NZ_JBHSMH010000044.1"/>
</dbReference>
<comment type="cofactor">
    <cofactor evidence="1">
        <name>FAD</name>
        <dbReference type="ChEBI" id="CHEBI:57692"/>
    </cofactor>
</comment>
<dbReference type="PIRSF" id="PIRSF000196">
    <property type="entry name" value="Pro_dehydrog"/>
    <property type="match status" value="1"/>
</dbReference>
<comment type="caution">
    <text evidence="11">The sequence shown here is derived from an EMBL/GenBank/DDBJ whole genome shotgun (WGS) entry which is preliminary data.</text>
</comment>
<sequence>MITRNVFLALSRSAWATHAARIWGLRFGARRFVAGETVETAIEAVRELNALGIKATLDHLGESVTDAKTASEMAECCFRTLDAIRSAGVDSNLSLKLTQIGLDVDRGLCRTHLGRILDRAREYGNFVRIDMEGYAHNEATLSLFEELRAIYGETVGAVIQAYLYKSEADVERLSVHSPNLRFVKGAYKESPEVAYPDKADVDRNFVRLVEAHAKRGHYAAIATHDEAIIARAIEFALCNGIPKTAFEFQMLYGIRPELQRRLADDGYTVRVYVPFGDDWYGYFMRRLAERPANVWFVLKSMRKS</sequence>
<keyword evidence="7" id="KW-0560">Oxidoreductase</keyword>